<evidence type="ECO:0000256" key="12">
    <source>
        <dbReference type="RuleBase" id="RU003784"/>
    </source>
</evidence>
<accession>A0A2T2WW34</accession>
<reference evidence="14 15" key="1">
    <citation type="journal article" date="2014" name="BMC Genomics">
        <title>Comparison of environmental and isolate Sulfobacillus genomes reveals diverse carbon, sulfur, nitrogen, and hydrogen metabolisms.</title>
        <authorList>
            <person name="Justice N.B."/>
            <person name="Norman A."/>
            <person name="Brown C.T."/>
            <person name="Singh A."/>
            <person name="Thomas B.C."/>
            <person name="Banfield J.F."/>
        </authorList>
    </citation>
    <scope>NUCLEOTIDE SEQUENCE [LARGE SCALE GENOMIC DNA]</scope>
    <source>
        <strain evidence="14">AMDSBA1</strain>
    </source>
</reference>
<keyword evidence="6 10" id="KW-0547">Nucleotide-binding</keyword>
<comment type="catalytic activity">
    <reaction evidence="9 10 11">
        <text>adenosine(37) in tRNA + dimethylallyl diphosphate = N(6)-dimethylallyladenosine(37) in tRNA + diphosphate</text>
        <dbReference type="Rhea" id="RHEA:26482"/>
        <dbReference type="Rhea" id="RHEA-COMP:10162"/>
        <dbReference type="Rhea" id="RHEA-COMP:10375"/>
        <dbReference type="ChEBI" id="CHEBI:33019"/>
        <dbReference type="ChEBI" id="CHEBI:57623"/>
        <dbReference type="ChEBI" id="CHEBI:74411"/>
        <dbReference type="ChEBI" id="CHEBI:74415"/>
        <dbReference type="EC" id="2.5.1.75"/>
    </reaction>
</comment>
<evidence type="ECO:0000313" key="14">
    <source>
        <dbReference type="EMBL" id="PSR26451.1"/>
    </source>
</evidence>
<keyword evidence="5 10" id="KW-0819">tRNA processing</keyword>
<comment type="subunit">
    <text evidence="10">Monomer.</text>
</comment>
<feature type="site" description="Interaction with substrate tRNA" evidence="10">
    <location>
        <position position="130"/>
    </location>
</feature>
<comment type="cofactor">
    <cofactor evidence="1 10">
        <name>Mg(2+)</name>
        <dbReference type="ChEBI" id="CHEBI:18420"/>
    </cofactor>
</comment>
<dbReference type="Proteomes" id="UP000242699">
    <property type="component" value="Unassembled WGS sequence"/>
</dbReference>
<feature type="site" description="Interaction with substrate tRNA" evidence="10">
    <location>
        <position position="105"/>
    </location>
</feature>
<keyword evidence="4 10" id="KW-0808">Transferase</keyword>
<dbReference type="Gene3D" id="1.10.20.140">
    <property type="match status" value="1"/>
</dbReference>
<dbReference type="PANTHER" id="PTHR11088">
    <property type="entry name" value="TRNA DIMETHYLALLYLTRANSFERASE"/>
    <property type="match status" value="1"/>
</dbReference>
<dbReference type="HAMAP" id="MF_00185">
    <property type="entry name" value="IPP_trans"/>
    <property type="match status" value="1"/>
</dbReference>
<evidence type="ECO:0000256" key="1">
    <source>
        <dbReference type="ARBA" id="ARBA00001946"/>
    </source>
</evidence>
<dbReference type="GO" id="GO:0006400">
    <property type="term" value="P:tRNA modification"/>
    <property type="evidence" value="ECO:0007669"/>
    <property type="project" value="TreeGrafter"/>
</dbReference>
<feature type="binding site" evidence="10">
    <location>
        <begin position="14"/>
        <end position="21"/>
    </location>
    <ligand>
        <name>ATP</name>
        <dbReference type="ChEBI" id="CHEBI:30616"/>
    </ligand>
</feature>
<dbReference type="EC" id="2.5.1.75" evidence="10"/>
<dbReference type="Pfam" id="PF01715">
    <property type="entry name" value="IPPT"/>
    <property type="match status" value="1"/>
</dbReference>
<evidence type="ECO:0000256" key="3">
    <source>
        <dbReference type="ARBA" id="ARBA00005842"/>
    </source>
</evidence>
<keyword evidence="7 10" id="KW-0067">ATP-binding</keyword>
<evidence type="ECO:0000256" key="6">
    <source>
        <dbReference type="ARBA" id="ARBA00022741"/>
    </source>
</evidence>
<evidence type="ECO:0000256" key="8">
    <source>
        <dbReference type="ARBA" id="ARBA00022842"/>
    </source>
</evidence>
<gene>
    <name evidence="10" type="primary">miaA</name>
    <name evidence="14" type="ORF">C7B43_14005</name>
</gene>
<evidence type="ECO:0000256" key="13">
    <source>
        <dbReference type="RuleBase" id="RU003785"/>
    </source>
</evidence>
<dbReference type="NCBIfam" id="TIGR00174">
    <property type="entry name" value="miaA"/>
    <property type="match status" value="1"/>
</dbReference>
<proteinExistence type="inferred from homology"/>
<dbReference type="InterPro" id="IPR039657">
    <property type="entry name" value="Dimethylallyltransferase"/>
</dbReference>
<name>A0A2T2WW34_9FIRM</name>
<sequence>MDERGKQPLLILAGATAVGKTEISLAIARELNGEVISCDSGQVFRGLDIGTAKISMKDRGEIPHYGIDIADPRQTFSVADYQRYAREAISQIAGHGRLPIVVGGTGLWIRALIQNYVFSPQDPQISRILRQHIRMIGDEHGWDIVRQILSTVDPASYARIAPRDYNRLTRALEVFWSTGKPLPRNGQDSPYRVSYWVLTRPMAELRERIRVRVQEMMFRGLPKEVLGLLQQGIDRYSQALSAIGYKETADWAYGLATAEERDSLIIRHTRQYAKRQLTWFRSEKAARWLDLSLVDPQRVIRLIVQDVHEHLLMPS</sequence>
<dbReference type="InterPro" id="IPR018022">
    <property type="entry name" value="IPT"/>
</dbReference>
<evidence type="ECO:0000256" key="4">
    <source>
        <dbReference type="ARBA" id="ARBA00022679"/>
    </source>
</evidence>
<comment type="function">
    <text evidence="2 10 12">Catalyzes the transfer of a dimethylallyl group onto the adenine at position 37 in tRNAs that read codons beginning with uridine, leading to the formation of N6-(dimethylallyl)adenosine (i(6)A).</text>
</comment>
<dbReference type="PANTHER" id="PTHR11088:SF60">
    <property type="entry name" value="TRNA DIMETHYLALLYLTRANSFERASE"/>
    <property type="match status" value="1"/>
</dbReference>
<evidence type="ECO:0000256" key="2">
    <source>
        <dbReference type="ARBA" id="ARBA00003213"/>
    </source>
</evidence>
<feature type="region of interest" description="Interaction with substrate tRNA" evidence="10">
    <location>
        <begin position="39"/>
        <end position="42"/>
    </location>
</feature>
<protein>
    <recommendedName>
        <fullName evidence="10">tRNA dimethylallyltransferase</fullName>
        <ecNumber evidence="10">2.5.1.75</ecNumber>
    </recommendedName>
    <alternativeName>
        <fullName evidence="10">Dimethylallyl diphosphate:tRNA dimethylallyltransferase</fullName>
        <shortName evidence="10">DMAPP:tRNA dimethylallyltransferase</shortName>
        <shortName evidence="10">DMATase</shortName>
    </alternativeName>
    <alternativeName>
        <fullName evidence="10">Isopentenyl-diphosphate:tRNA isopentenyltransferase</fullName>
        <shortName evidence="10">IPP transferase</shortName>
        <shortName evidence="10">IPPT</shortName>
        <shortName evidence="10">IPTase</shortName>
    </alternativeName>
</protein>
<comment type="similarity">
    <text evidence="3 10 13">Belongs to the IPP transferase family.</text>
</comment>
<keyword evidence="8 10" id="KW-0460">Magnesium</keyword>
<dbReference type="GO" id="GO:0052381">
    <property type="term" value="F:tRNA dimethylallyltransferase activity"/>
    <property type="evidence" value="ECO:0007669"/>
    <property type="project" value="UniProtKB-UniRule"/>
</dbReference>
<organism evidence="14 15">
    <name type="scientific">Sulfobacillus benefaciens</name>
    <dbReference type="NCBI Taxonomy" id="453960"/>
    <lineage>
        <taxon>Bacteria</taxon>
        <taxon>Bacillati</taxon>
        <taxon>Bacillota</taxon>
        <taxon>Clostridia</taxon>
        <taxon>Eubacteriales</taxon>
        <taxon>Clostridiales Family XVII. Incertae Sedis</taxon>
        <taxon>Sulfobacillus</taxon>
    </lineage>
</organism>
<evidence type="ECO:0000256" key="5">
    <source>
        <dbReference type="ARBA" id="ARBA00022694"/>
    </source>
</evidence>
<dbReference type="EMBL" id="PXYT01000036">
    <property type="protein sequence ID" value="PSR26451.1"/>
    <property type="molecule type" value="Genomic_DNA"/>
</dbReference>
<evidence type="ECO:0000313" key="15">
    <source>
        <dbReference type="Proteomes" id="UP000242699"/>
    </source>
</evidence>
<evidence type="ECO:0000256" key="11">
    <source>
        <dbReference type="RuleBase" id="RU003783"/>
    </source>
</evidence>
<evidence type="ECO:0000256" key="10">
    <source>
        <dbReference type="HAMAP-Rule" id="MF_00185"/>
    </source>
</evidence>
<dbReference type="Gene3D" id="3.40.50.300">
    <property type="entry name" value="P-loop containing nucleotide triphosphate hydrolases"/>
    <property type="match status" value="1"/>
</dbReference>
<feature type="binding site" evidence="10">
    <location>
        <begin position="16"/>
        <end position="21"/>
    </location>
    <ligand>
        <name>substrate</name>
    </ligand>
</feature>
<comment type="caution">
    <text evidence="14">The sequence shown here is derived from an EMBL/GenBank/DDBJ whole genome shotgun (WGS) entry which is preliminary data.</text>
</comment>
<dbReference type="AlphaFoldDB" id="A0A2T2WW34"/>
<dbReference type="SUPFAM" id="SSF52540">
    <property type="entry name" value="P-loop containing nucleoside triphosphate hydrolases"/>
    <property type="match status" value="2"/>
</dbReference>
<evidence type="ECO:0000256" key="9">
    <source>
        <dbReference type="ARBA" id="ARBA00049563"/>
    </source>
</evidence>
<evidence type="ECO:0000256" key="7">
    <source>
        <dbReference type="ARBA" id="ARBA00022840"/>
    </source>
</evidence>
<dbReference type="InterPro" id="IPR027417">
    <property type="entry name" value="P-loop_NTPase"/>
</dbReference>
<dbReference type="GO" id="GO:0005524">
    <property type="term" value="F:ATP binding"/>
    <property type="evidence" value="ECO:0007669"/>
    <property type="project" value="UniProtKB-UniRule"/>
</dbReference>
<comment type="caution">
    <text evidence="10">Lacks conserved residue(s) required for the propagation of feature annotation.</text>
</comment>